<comment type="caution">
    <text evidence="2">The sequence shown here is derived from an EMBL/GenBank/DDBJ whole genome shotgun (WGS) entry which is preliminary data.</text>
</comment>
<evidence type="ECO:0000259" key="1">
    <source>
        <dbReference type="Pfam" id="PF07486"/>
    </source>
</evidence>
<evidence type="ECO:0000313" key="2">
    <source>
        <dbReference type="EMBL" id="MFC0407868.1"/>
    </source>
</evidence>
<keyword evidence="3" id="KW-1185">Reference proteome</keyword>
<feature type="domain" description="Cell wall hydrolase SleB" evidence="1">
    <location>
        <begin position="32"/>
        <end position="141"/>
    </location>
</feature>
<dbReference type="Gene3D" id="1.10.10.2520">
    <property type="entry name" value="Cell wall hydrolase SleB, domain 1"/>
    <property type="match status" value="1"/>
</dbReference>
<dbReference type="Pfam" id="PF07486">
    <property type="entry name" value="Hydrolase_2"/>
    <property type="match status" value="1"/>
</dbReference>
<proteinExistence type="predicted"/>
<dbReference type="GO" id="GO:0016787">
    <property type="term" value="F:hydrolase activity"/>
    <property type="evidence" value="ECO:0007669"/>
    <property type="project" value="UniProtKB-KW"/>
</dbReference>
<accession>A0ABV6JQ63</accession>
<name>A0ABV6JQ63_9PROT</name>
<evidence type="ECO:0000313" key="3">
    <source>
        <dbReference type="Proteomes" id="UP001589865"/>
    </source>
</evidence>
<sequence>MTSFSNARGHDVAVLAATLYAEAGARPVRAIEALATLVMNRVQARLPHWGAGFSGVCRAPFQFPCWNPNHPSHAVLQDALPGGAVNQDPSMEICRRVATRAVAGVLSAPIGQATHVHADDAQPSWSLGRMPTAEIGGLLFYRLEEAARAVAPSVAPLRAVG</sequence>
<dbReference type="InterPro" id="IPR042047">
    <property type="entry name" value="SleB_dom1"/>
</dbReference>
<organism evidence="2 3">
    <name type="scientific">Roseomonas elaeocarpi</name>
    <dbReference type="NCBI Taxonomy" id="907779"/>
    <lineage>
        <taxon>Bacteria</taxon>
        <taxon>Pseudomonadati</taxon>
        <taxon>Pseudomonadota</taxon>
        <taxon>Alphaproteobacteria</taxon>
        <taxon>Acetobacterales</taxon>
        <taxon>Roseomonadaceae</taxon>
        <taxon>Roseomonas</taxon>
    </lineage>
</organism>
<dbReference type="InterPro" id="IPR011105">
    <property type="entry name" value="Cell_wall_hydrolase_SleB"/>
</dbReference>
<keyword evidence="2" id="KW-0378">Hydrolase</keyword>
<reference evidence="2 3" key="1">
    <citation type="submission" date="2024-09" db="EMBL/GenBank/DDBJ databases">
        <authorList>
            <person name="Sun Q."/>
            <person name="Mori K."/>
        </authorList>
    </citation>
    <scope>NUCLEOTIDE SEQUENCE [LARGE SCALE GENOMIC DNA]</scope>
    <source>
        <strain evidence="2 3">TBRC 5777</strain>
    </source>
</reference>
<dbReference type="RefSeq" id="WP_377043598.1">
    <property type="nucleotide sequence ID" value="NZ_JBHLUN010000005.1"/>
</dbReference>
<protein>
    <submittedName>
        <fullName evidence="2">Cell wall hydrolase</fullName>
    </submittedName>
</protein>
<dbReference type="Proteomes" id="UP001589865">
    <property type="component" value="Unassembled WGS sequence"/>
</dbReference>
<dbReference type="EMBL" id="JBHLUN010000005">
    <property type="protein sequence ID" value="MFC0407868.1"/>
    <property type="molecule type" value="Genomic_DNA"/>
</dbReference>
<gene>
    <name evidence="2" type="ORF">ACFFGY_06375</name>
</gene>